<dbReference type="KEGG" id="mel:Metbo_1488"/>
<evidence type="ECO:0008006" key="12">
    <source>
        <dbReference type="Google" id="ProtNLM"/>
    </source>
</evidence>
<comment type="similarity">
    <text evidence="6">Belongs to the ABC-4 integral membrane protein family.</text>
</comment>
<keyword evidence="11" id="KW-1185">Reference proteome</keyword>
<keyword evidence="5 7" id="KW-0472">Membrane</keyword>
<evidence type="ECO:0000256" key="3">
    <source>
        <dbReference type="ARBA" id="ARBA00022692"/>
    </source>
</evidence>
<dbReference type="STRING" id="877455.Metbo_1488"/>
<dbReference type="GeneID" id="10277939"/>
<feature type="domain" description="MacB-like periplasmic core" evidence="9">
    <location>
        <begin position="18"/>
        <end position="235"/>
    </location>
</feature>
<feature type="transmembrane region" description="Helical" evidence="7">
    <location>
        <begin position="309"/>
        <end position="330"/>
    </location>
</feature>
<dbReference type="InterPro" id="IPR003838">
    <property type="entry name" value="ABC3_permease_C"/>
</dbReference>
<name>F0T8H0_METLA</name>
<dbReference type="InterPro" id="IPR025857">
    <property type="entry name" value="MacB_PCD"/>
</dbReference>
<evidence type="ECO:0000313" key="11">
    <source>
        <dbReference type="Proteomes" id="UP000007490"/>
    </source>
</evidence>
<organism evidence="10 11">
    <name type="scientific">Methanobacterium lacus (strain AL-21)</name>
    <dbReference type="NCBI Taxonomy" id="877455"/>
    <lineage>
        <taxon>Archaea</taxon>
        <taxon>Methanobacteriati</taxon>
        <taxon>Methanobacteriota</taxon>
        <taxon>Methanomada group</taxon>
        <taxon>Methanobacteria</taxon>
        <taxon>Methanobacteriales</taxon>
        <taxon>Methanobacteriaceae</taxon>
        <taxon>Methanobacterium</taxon>
    </lineage>
</organism>
<reference evidence="11" key="1">
    <citation type="submission" date="2011-02" db="EMBL/GenBank/DDBJ databases">
        <title>Complete sequence of Methanobacterium sp. AL-21.</title>
        <authorList>
            <consortium name="US DOE Joint Genome Institute"/>
            <person name="Lucas S."/>
            <person name="Copeland A."/>
            <person name="Lapidus A."/>
            <person name="Cheng J.-F."/>
            <person name="Goodwin L."/>
            <person name="Pitluck S."/>
            <person name="Chertkov O."/>
            <person name="Detter J.C."/>
            <person name="Han C."/>
            <person name="Tapia R."/>
            <person name="Land M."/>
            <person name="Hauser L."/>
            <person name="Kyrpides N."/>
            <person name="Ivanova N."/>
            <person name="Mikhailova N."/>
            <person name="Pagani I."/>
            <person name="Cadillo-Quiroz H."/>
            <person name="Imachi H."/>
            <person name="Zinder S."/>
            <person name="Liu W."/>
            <person name="Woyke T."/>
        </authorList>
    </citation>
    <scope>NUCLEOTIDE SEQUENCE [LARGE SCALE GENOMIC DNA]</scope>
    <source>
        <strain evidence="11">AL-21</strain>
    </source>
</reference>
<dbReference type="Pfam" id="PF12704">
    <property type="entry name" value="MacB_PCD"/>
    <property type="match status" value="1"/>
</dbReference>
<accession>F0T8H0</accession>
<dbReference type="GO" id="GO:0022857">
    <property type="term" value="F:transmembrane transporter activity"/>
    <property type="evidence" value="ECO:0007669"/>
    <property type="project" value="TreeGrafter"/>
</dbReference>
<proteinExistence type="inferred from homology"/>
<reference evidence="10 11" key="2">
    <citation type="journal article" date="2014" name="Int. J. Syst. Evol. Microbiol.">
        <title>Methanobacterium paludis sp. nov. and a novel strain of Methanobacterium lacus isolated from northern peatlands.</title>
        <authorList>
            <person name="Cadillo-Quiroz H."/>
            <person name="Brauer S.L."/>
            <person name="Goodson N."/>
            <person name="Yavitt J.B."/>
            <person name="Zinder S.H."/>
        </authorList>
    </citation>
    <scope>NUCLEOTIDE SEQUENCE [LARGE SCALE GENOMIC DNA]</scope>
    <source>
        <strain evidence="10 11">AL-21</strain>
    </source>
</reference>
<dbReference type="AlphaFoldDB" id="F0T8H0"/>
<keyword evidence="3 7" id="KW-0812">Transmembrane</keyword>
<dbReference type="PANTHER" id="PTHR30572">
    <property type="entry name" value="MEMBRANE COMPONENT OF TRANSPORTER-RELATED"/>
    <property type="match status" value="1"/>
</dbReference>
<dbReference type="HOGENOM" id="CLU_000604_8_0_2"/>
<dbReference type="eggNOG" id="arCOG02312">
    <property type="taxonomic scope" value="Archaea"/>
</dbReference>
<keyword evidence="2" id="KW-1003">Cell membrane</keyword>
<comment type="subcellular location">
    <subcellularLocation>
        <location evidence="1">Cell membrane</location>
        <topology evidence="1">Multi-pass membrane protein</topology>
    </subcellularLocation>
</comment>
<evidence type="ECO:0000256" key="1">
    <source>
        <dbReference type="ARBA" id="ARBA00004651"/>
    </source>
</evidence>
<protein>
    <recommendedName>
        <fullName evidence="12">ABC3 transporter permease protein domain-containing protein</fullName>
    </recommendedName>
</protein>
<evidence type="ECO:0000256" key="7">
    <source>
        <dbReference type="SAM" id="Phobius"/>
    </source>
</evidence>
<feature type="domain" description="ABC3 transporter permease C-terminal" evidence="8">
    <location>
        <begin position="263"/>
        <end position="381"/>
    </location>
</feature>
<evidence type="ECO:0000313" key="10">
    <source>
        <dbReference type="EMBL" id="ADZ09721.1"/>
    </source>
</evidence>
<evidence type="ECO:0000256" key="2">
    <source>
        <dbReference type="ARBA" id="ARBA00022475"/>
    </source>
</evidence>
<dbReference type="EMBL" id="CP002551">
    <property type="protein sequence ID" value="ADZ09721.1"/>
    <property type="molecule type" value="Genomic_DNA"/>
</dbReference>
<feature type="transmembrane region" description="Helical" evidence="7">
    <location>
        <begin position="257"/>
        <end position="278"/>
    </location>
</feature>
<feature type="transmembrane region" description="Helical" evidence="7">
    <location>
        <begin position="20"/>
        <end position="41"/>
    </location>
</feature>
<dbReference type="Pfam" id="PF02687">
    <property type="entry name" value="FtsX"/>
    <property type="match status" value="1"/>
</dbReference>
<evidence type="ECO:0000256" key="6">
    <source>
        <dbReference type="ARBA" id="ARBA00038076"/>
    </source>
</evidence>
<keyword evidence="4 7" id="KW-1133">Transmembrane helix</keyword>
<gene>
    <name evidence="10" type="ordered locus">Metbo_1488</name>
</gene>
<evidence type="ECO:0000259" key="8">
    <source>
        <dbReference type="Pfam" id="PF02687"/>
    </source>
</evidence>
<dbReference type="InterPro" id="IPR050250">
    <property type="entry name" value="Macrolide_Exporter_MacB"/>
</dbReference>
<sequence length="388" mass="42126" precursor="true">MSFLSFAAKNPFRTKLRTIFIVILLVLGVIAVTASVGVSVYSTKLFGEMFNSGGADLSVLSDGYLSTGDLNNLTGIKDVQSAVGVSGYVISDNQNNTYNLNGFYGSNLLNNTDIPGIGHINLISGDWDNSSTGIILTEKTANRTNKKVGDTFYVSTLSSNQISNMNGTNPTVQVTNRTLNSDFKVVGIIKDTGNIDGIVQIQEANNLLFNSTDLKFNSIYLKTNNGKLDEVETSINSTYPQYHVVVGDALINSIKSFLFYLTSFFIGLGAIIMMIATLKSVSERTREIGVLKAIGWSNRRVMGMIMVESVVQLILAWIAAAVIMAILLVVLAPQFNVNIADLIRDNLSVALYTVLLSFGASLLMPVLGCLIPMIRVLRLNPTEALKYE</sequence>
<dbReference type="OrthoDB" id="11469at2157"/>
<dbReference type="Proteomes" id="UP000007490">
    <property type="component" value="Chromosome"/>
</dbReference>
<feature type="transmembrane region" description="Helical" evidence="7">
    <location>
        <begin position="350"/>
        <end position="371"/>
    </location>
</feature>
<dbReference type="RefSeq" id="WP_013645072.1">
    <property type="nucleotide sequence ID" value="NC_015216.1"/>
</dbReference>
<evidence type="ECO:0000256" key="4">
    <source>
        <dbReference type="ARBA" id="ARBA00022989"/>
    </source>
</evidence>
<evidence type="ECO:0000256" key="5">
    <source>
        <dbReference type="ARBA" id="ARBA00023136"/>
    </source>
</evidence>
<dbReference type="PANTHER" id="PTHR30572:SF4">
    <property type="entry name" value="ABC TRANSPORTER PERMEASE YTRF"/>
    <property type="match status" value="1"/>
</dbReference>
<evidence type="ECO:0000259" key="9">
    <source>
        <dbReference type="Pfam" id="PF12704"/>
    </source>
</evidence>
<dbReference type="GO" id="GO:0005886">
    <property type="term" value="C:plasma membrane"/>
    <property type="evidence" value="ECO:0007669"/>
    <property type="project" value="UniProtKB-SubCell"/>
</dbReference>